<dbReference type="KEGG" id="vg:19685754"/>
<dbReference type="Proteomes" id="UP000026999">
    <property type="component" value="Segment"/>
</dbReference>
<evidence type="ECO:0000313" key="3">
    <source>
        <dbReference type="Proteomes" id="UP000026999"/>
    </source>
</evidence>
<sequence>MTKYIITDHAMERYAERINYNQKKTRDAIMKDLKALKNKRIINIGDKKHIFYKNYREFILQKKGNTEILVTVIKHKRSTKQQAIEKREQERQEYLDIINEFKVDKDK</sequence>
<keyword evidence="1" id="KW-0175">Coiled coil</keyword>
<evidence type="ECO:0000256" key="1">
    <source>
        <dbReference type="SAM" id="Coils"/>
    </source>
</evidence>
<gene>
    <name evidence="2" type="ORF">PHAGE6E_12</name>
</gene>
<feature type="coiled-coil region" evidence="1">
    <location>
        <begin position="73"/>
        <end position="100"/>
    </location>
</feature>
<keyword evidence="3" id="KW-1185">Reference proteome</keyword>
<evidence type="ECO:0000313" key="2">
    <source>
        <dbReference type="EMBL" id="AIA64039.1"/>
    </source>
</evidence>
<dbReference type="GeneID" id="19685754"/>
<dbReference type="EMBL" id="KJ804259">
    <property type="protein sequence ID" value="AIA64039.1"/>
    <property type="molecule type" value="Genomic_DNA"/>
</dbReference>
<dbReference type="OrthoDB" id="32448at10239"/>
<protein>
    <submittedName>
        <fullName evidence="2">Uncharacterized protein</fullName>
    </submittedName>
</protein>
<name>A0A060AFC2_9CAUD</name>
<reference evidence="2 3" key="1">
    <citation type="journal article" date="2014" name="Genome Announc.">
        <title>Complete Genome Sequence of a Staphylococcus epidermidis Bacteriophage Isolated from the Anterior Nares of Humans.</title>
        <authorList>
            <person name="Aswani V.H."/>
            <person name="Tremblay D.M."/>
            <person name="Moineau S."/>
            <person name="Shukla S.K."/>
        </authorList>
    </citation>
    <scope>NUCLEOTIDE SEQUENCE [LARGE SCALE GENOMIC DNA]</scope>
</reference>
<proteinExistence type="predicted"/>
<accession>A0A060AFC2</accession>
<organism evidence="2 3">
    <name type="scientific">Staphylococcus phage 6ec</name>
    <dbReference type="NCBI Taxonomy" id="1500386"/>
    <lineage>
        <taxon>Viruses</taxon>
        <taxon>Duplodnaviria</taxon>
        <taxon>Heunggongvirae</taxon>
        <taxon>Uroviricota</taxon>
        <taxon>Caudoviricetes</taxon>
        <taxon>Sextaecvirus</taxon>
        <taxon>Sextaecvirus sextaec</taxon>
    </lineage>
</organism>
<dbReference type="RefSeq" id="YP_009042518.1">
    <property type="nucleotide sequence ID" value="NC_024355.1"/>
</dbReference>